<keyword evidence="2" id="KW-0521">NADP</keyword>
<organism evidence="8 9">
    <name type="scientific">Fusarium torreyae</name>
    <dbReference type="NCBI Taxonomy" id="1237075"/>
    <lineage>
        <taxon>Eukaryota</taxon>
        <taxon>Fungi</taxon>
        <taxon>Dikarya</taxon>
        <taxon>Ascomycota</taxon>
        <taxon>Pezizomycotina</taxon>
        <taxon>Sordariomycetes</taxon>
        <taxon>Hypocreomycetidae</taxon>
        <taxon>Hypocreales</taxon>
        <taxon>Nectriaceae</taxon>
        <taxon>Fusarium</taxon>
    </lineage>
</organism>
<feature type="active site" description="Proton donor" evidence="4">
    <location>
        <position position="88"/>
    </location>
</feature>
<feature type="domain" description="NADP-dependent oxidoreductase" evidence="7">
    <location>
        <begin position="61"/>
        <end position="332"/>
    </location>
</feature>
<dbReference type="InterPro" id="IPR023210">
    <property type="entry name" value="NADP_OxRdtase_dom"/>
</dbReference>
<evidence type="ECO:0000256" key="2">
    <source>
        <dbReference type="ARBA" id="ARBA00022857"/>
    </source>
</evidence>
<comment type="similarity">
    <text evidence="1">Belongs to the aldo/keto reductase family.</text>
</comment>
<keyword evidence="3" id="KW-0560">Oxidoreductase</keyword>
<sequence length="364" mass="41200">MNALRNQFKLSTTTARASSRAISPTVVRTQQSFQARGVATASTGFKLNTGARIPAIGFGTFQDPDAQEDAVSRALKAGLRLIDTARVYNVEKEVGRGIKRSGIPREDIFLGTKLWCNNFHPDDVERALDESLTDLDTPYVDLLMMHYPCTFQRGEDRFPRDKDGKMIHGETNYVDTWKAMEKLVKAGKVKAIGVSNFSKGELERLINESSTVPAVHQMEVHPYLQQKAFNEWLRSQGIHVVQFSPLGNMNDFYRQTGWSKEVAHMMRVIDQPLLKELGEKYGKSAVQIVLSWGINNGRSVIPKSTIDWQIKENVEADFKMDPEDIKAIETLDIKARFNDPSLDYQWRLYSDLEGIEGTKDGRTH</sequence>
<dbReference type="Pfam" id="PF00248">
    <property type="entry name" value="Aldo_ket_red"/>
    <property type="match status" value="1"/>
</dbReference>
<dbReference type="Gene3D" id="3.20.20.100">
    <property type="entry name" value="NADP-dependent oxidoreductase domain"/>
    <property type="match status" value="1"/>
</dbReference>
<dbReference type="InterPro" id="IPR020471">
    <property type="entry name" value="AKR"/>
</dbReference>
<dbReference type="FunFam" id="3.20.20.100:FF:000002">
    <property type="entry name" value="2,5-diketo-D-gluconic acid reductase A"/>
    <property type="match status" value="1"/>
</dbReference>
<dbReference type="EMBL" id="JAOQAZ010000036">
    <property type="protein sequence ID" value="KAJ4248412.1"/>
    <property type="molecule type" value="Genomic_DNA"/>
</dbReference>
<evidence type="ECO:0000256" key="5">
    <source>
        <dbReference type="PIRSR" id="PIRSR000097-2"/>
    </source>
</evidence>
<evidence type="ECO:0000313" key="8">
    <source>
        <dbReference type="EMBL" id="KAJ4248412.1"/>
    </source>
</evidence>
<protein>
    <recommendedName>
        <fullName evidence="7">NADP-dependent oxidoreductase domain-containing protein</fullName>
    </recommendedName>
</protein>
<dbReference type="InterPro" id="IPR036812">
    <property type="entry name" value="NAD(P)_OxRdtase_dom_sf"/>
</dbReference>
<dbReference type="PANTHER" id="PTHR43827">
    <property type="entry name" value="2,5-DIKETO-D-GLUCONIC ACID REDUCTASE"/>
    <property type="match status" value="1"/>
</dbReference>
<dbReference type="PROSITE" id="PS00062">
    <property type="entry name" value="ALDOKETO_REDUCTASE_2"/>
    <property type="match status" value="1"/>
</dbReference>
<dbReference type="CDD" id="cd19071">
    <property type="entry name" value="AKR_AKR1-5-like"/>
    <property type="match status" value="1"/>
</dbReference>
<gene>
    <name evidence="8" type="ORF">NW762_012749</name>
</gene>
<dbReference type="PIRSF" id="PIRSF000097">
    <property type="entry name" value="AKR"/>
    <property type="match status" value="1"/>
</dbReference>
<evidence type="ECO:0000256" key="6">
    <source>
        <dbReference type="PIRSR" id="PIRSR000097-3"/>
    </source>
</evidence>
<reference evidence="8" key="1">
    <citation type="submission" date="2022-09" db="EMBL/GenBank/DDBJ databases">
        <title>Fusarium specimens isolated from Avocado Roots.</title>
        <authorList>
            <person name="Stajich J."/>
            <person name="Roper C."/>
            <person name="Heimlech-Rivalta G."/>
        </authorList>
    </citation>
    <scope>NUCLEOTIDE SEQUENCE</scope>
    <source>
        <strain evidence="8">CF00136</strain>
    </source>
</reference>
<feature type="binding site" evidence="5">
    <location>
        <position position="146"/>
    </location>
    <ligand>
        <name>substrate</name>
    </ligand>
</feature>
<dbReference type="Proteomes" id="UP001152049">
    <property type="component" value="Unassembled WGS sequence"/>
</dbReference>
<evidence type="ECO:0000313" key="9">
    <source>
        <dbReference type="Proteomes" id="UP001152049"/>
    </source>
</evidence>
<accession>A0A9W8VB42</accession>
<dbReference type="PANTHER" id="PTHR43827:SF3">
    <property type="entry name" value="NADP-DEPENDENT OXIDOREDUCTASE DOMAIN-CONTAINING PROTEIN"/>
    <property type="match status" value="1"/>
</dbReference>
<evidence type="ECO:0000256" key="1">
    <source>
        <dbReference type="ARBA" id="ARBA00007905"/>
    </source>
</evidence>
<dbReference type="GO" id="GO:0016616">
    <property type="term" value="F:oxidoreductase activity, acting on the CH-OH group of donors, NAD or NADP as acceptor"/>
    <property type="evidence" value="ECO:0007669"/>
    <property type="project" value="UniProtKB-ARBA"/>
</dbReference>
<name>A0A9W8VB42_9HYPO</name>
<feature type="site" description="Lowers pKa of active site Tyr" evidence="6">
    <location>
        <position position="113"/>
    </location>
</feature>
<dbReference type="InterPro" id="IPR018170">
    <property type="entry name" value="Aldo/ket_reductase_CS"/>
</dbReference>
<dbReference type="OrthoDB" id="416253at2759"/>
<evidence type="ECO:0000256" key="4">
    <source>
        <dbReference type="PIRSR" id="PIRSR000097-1"/>
    </source>
</evidence>
<keyword evidence="9" id="KW-1185">Reference proteome</keyword>
<dbReference type="AlphaFoldDB" id="A0A9W8VB42"/>
<dbReference type="SUPFAM" id="SSF51430">
    <property type="entry name" value="NAD(P)-linked oxidoreductase"/>
    <property type="match status" value="1"/>
</dbReference>
<comment type="caution">
    <text evidence="8">The sequence shown here is derived from an EMBL/GenBank/DDBJ whole genome shotgun (WGS) entry which is preliminary data.</text>
</comment>
<evidence type="ECO:0000259" key="7">
    <source>
        <dbReference type="Pfam" id="PF00248"/>
    </source>
</evidence>
<dbReference type="PRINTS" id="PR00069">
    <property type="entry name" value="ALDKETRDTASE"/>
</dbReference>
<proteinExistence type="inferred from homology"/>
<evidence type="ECO:0000256" key="3">
    <source>
        <dbReference type="ARBA" id="ARBA00023002"/>
    </source>
</evidence>